<proteinExistence type="predicted"/>
<feature type="signal peptide" evidence="2">
    <location>
        <begin position="1"/>
        <end position="18"/>
    </location>
</feature>
<name>A0A8S1SC38_9CILI</name>
<keyword evidence="2" id="KW-0732">Signal</keyword>
<keyword evidence="1" id="KW-0472">Membrane</keyword>
<evidence type="ECO:0000256" key="2">
    <source>
        <dbReference type="SAM" id="SignalP"/>
    </source>
</evidence>
<evidence type="ECO:0000256" key="1">
    <source>
        <dbReference type="SAM" id="Phobius"/>
    </source>
</evidence>
<evidence type="ECO:0000313" key="4">
    <source>
        <dbReference type="Proteomes" id="UP000689195"/>
    </source>
</evidence>
<feature type="chain" id="PRO_5035900876" description="Transmembrane protein" evidence="2">
    <location>
        <begin position="19"/>
        <end position="474"/>
    </location>
</feature>
<evidence type="ECO:0000313" key="3">
    <source>
        <dbReference type="EMBL" id="CAD8137518.1"/>
    </source>
</evidence>
<dbReference type="EMBL" id="CAJJDO010000006">
    <property type="protein sequence ID" value="CAD8137518.1"/>
    <property type="molecule type" value="Genomic_DNA"/>
</dbReference>
<evidence type="ECO:0008006" key="5">
    <source>
        <dbReference type="Google" id="ProtNLM"/>
    </source>
</evidence>
<keyword evidence="1" id="KW-1133">Transmembrane helix</keyword>
<reference evidence="3" key="1">
    <citation type="submission" date="2021-01" db="EMBL/GenBank/DDBJ databases">
        <authorList>
            <consortium name="Genoscope - CEA"/>
            <person name="William W."/>
        </authorList>
    </citation>
    <scope>NUCLEOTIDE SEQUENCE</scope>
</reference>
<dbReference type="OrthoDB" id="311197at2759"/>
<sequence length="474" mass="55697">MFNLIFTFILLLCQTVNTKNKILFPQNRFQIFQQKWGSCNNSSSIRPLINNFEQPIQLPISSNNPLCLHDLFQFSLSEPMSFYYFVFNRTIEYDDLLLIIIDGKIYYITQETATDNFVLIRHQRFCSSNSIEFYLISKTKDLGLKNYLILISENQNQGEYNQVLSLSHLIIGEEYQITQYNLQTKNQKINNSILIYEGLLSFENLESVSSCLDFNVFNFYEQMKCINNEIDGKIRFVCTLDINKIKDISQIQDLSFLILSQYTFQFYTPCFPQIPDKYINFQTIQQISDNNYSSIANHIQEQIFGQQHQININYNYTIKFRSKNQVQISLNPYESKQCLSQFEEAFITIKNSLGETVKCDLSYDYSCLRQIYCSFFVDLDFKDNVGYIFNLTAIVKRPNMNSPSYQFFLVDIVLKDSVPPLEPDYNFTFIAILIILSLSAPIICFLLSTLILKVPIYDSWLREIYIYELDVFKT</sequence>
<gene>
    <name evidence="3" type="ORF">PPENT_87.1.T0060132</name>
</gene>
<keyword evidence="1" id="KW-0812">Transmembrane</keyword>
<dbReference type="AlphaFoldDB" id="A0A8S1SC38"/>
<dbReference type="Proteomes" id="UP000689195">
    <property type="component" value="Unassembled WGS sequence"/>
</dbReference>
<organism evidence="3 4">
    <name type="scientific">Paramecium pentaurelia</name>
    <dbReference type="NCBI Taxonomy" id="43138"/>
    <lineage>
        <taxon>Eukaryota</taxon>
        <taxon>Sar</taxon>
        <taxon>Alveolata</taxon>
        <taxon>Ciliophora</taxon>
        <taxon>Intramacronucleata</taxon>
        <taxon>Oligohymenophorea</taxon>
        <taxon>Peniculida</taxon>
        <taxon>Parameciidae</taxon>
        <taxon>Paramecium</taxon>
    </lineage>
</organism>
<keyword evidence="4" id="KW-1185">Reference proteome</keyword>
<comment type="caution">
    <text evidence="3">The sequence shown here is derived from an EMBL/GenBank/DDBJ whole genome shotgun (WGS) entry which is preliminary data.</text>
</comment>
<protein>
    <recommendedName>
        <fullName evidence="5">Transmembrane protein</fullName>
    </recommendedName>
</protein>
<feature type="transmembrane region" description="Helical" evidence="1">
    <location>
        <begin position="427"/>
        <end position="452"/>
    </location>
</feature>
<accession>A0A8S1SC38</accession>